<accession>A0A833R9I7</accession>
<evidence type="ECO:0000256" key="5">
    <source>
        <dbReference type="ARBA" id="ARBA00023163"/>
    </source>
</evidence>
<feature type="domain" description="BZIP" evidence="9">
    <location>
        <begin position="283"/>
        <end position="328"/>
    </location>
</feature>
<dbReference type="PANTHER" id="PTHR22952:SF175">
    <property type="entry name" value="PROTEIN ABSCISIC ACID-INSENSITIVE 5"/>
    <property type="match status" value="1"/>
</dbReference>
<keyword evidence="2" id="KW-0938">Abscisic acid signaling pathway</keyword>
<dbReference type="GO" id="GO:0045893">
    <property type="term" value="P:positive regulation of DNA-templated transcription"/>
    <property type="evidence" value="ECO:0007669"/>
    <property type="project" value="InterPro"/>
</dbReference>
<proteinExistence type="predicted"/>
<evidence type="ECO:0000259" key="9">
    <source>
        <dbReference type="PROSITE" id="PS50217"/>
    </source>
</evidence>
<dbReference type="InterPro" id="IPR046347">
    <property type="entry name" value="bZIP_sf"/>
</dbReference>
<dbReference type="PROSITE" id="PS00036">
    <property type="entry name" value="BZIP_BASIC"/>
    <property type="match status" value="1"/>
</dbReference>
<protein>
    <submittedName>
        <fullName evidence="10">Protein ABSCISIC ACID-INSENSITIVE 5-like protein</fullName>
    </submittedName>
</protein>
<dbReference type="GO" id="GO:0005634">
    <property type="term" value="C:nucleus"/>
    <property type="evidence" value="ECO:0007669"/>
    <property type="project" value="UniProtKB-SubCell"/>
</dbReference>
<feature type="compositionally biased region" description="Polar residues" evidence="8">
    <location>
        <begin position="17"/>
        <end position="29"/>
    </location>
</feature>
<feature type="region of interest" description="Disordered" evidence="8">
    <location>
        <begin position="136"/>
        <end position="160"/>
    </location>
</feature>
<keyword evidence="7" id="KW-0175">Coiled coil</keyword>
<evidence type="ECO:0000313" key="10">
    <source>
        <dbReference type="EMBL" id="KAF3341110.1"/>
    </source>
</evidence>
<dbReference type="CDD" id="cd14707">
    <property type="entry name" value="bZIP_plant_BZIP46"/>
    <property type="match status" value="1"/>
</dbReference>
<dbReference type="PANTHER" id="PTHR22952">
    <property type="entry name" value="CAMP-RESPONSE ELEMENT BINDING PROTEIN-RELATED"/>
    <property type="match status" value="1"/>
</dbReference>
<comment type="caution">
    <text evidence="10">The sequence shown here is derived from an EMBL/GenBank/DDBJ whole genome shotgun (WGS) entry which is preliminary data.</text>
</comment>
<evidence type="ECO:0000313" key="11">
    <source>
        <dbReference type="Proteomes" id="UP000623129"/>
    </source>
</evidence>
<gene>
    <name evidence="10" type="ORF">FCM35_KLT09954</name>
</gene>
<dbReference type="Proteomes" id="UP000623129">
    <property type="component" value="Unassembled WGS sequence"/>
</dbReference>
<keyword evidence="11" id="KW-1185">Reference proteome</keyword>
<keyword evidence="4" id="KW-0238">DNA-binding</keyword>
<dbReference type="AlphaFoldDB" id="A0A833R9I7"/>
<dbReference type="GO" id="GO:0003700">
    <property type="term" value="F:DNA-binding transcription factor activity"/>
    <property type="evidence" value="ECO:0007669"/>
    <property type="project" value="InterPro"/>
</dbReference>
<name>A0A833R9I7_9POAL</name>
<evidence type="ECO:0000256" key="8">
    <source>
        <dbReference type="SAM" id="MobiDB-lite"/>
    </source>
</evidence>
<dbReference type="PROSITE" id="PS50217">
    <property type="entry name" value="BZIP"/>
    <property type="match status" value="1"/>
</dbReference>
<dbReference type="Pfam" id="PF00170">
    <property type="entry name" value="bZIP_1"/>
    <property type="match status" value="1"/>
</dbReference>
<dbReference type="InterPro" id="IPR004827">
    <property type="entry name" value="bZIP"/>
</dbReference>
<keyword evidence="6" id="KW-0539">Nucleus</keyword>
<organism evidence="10 11">
    <name type="scientific">Carex littledalei</name>
    <dbReference type="NCBI Taxonomy" id="544730"/>
    <lineage>
        <taxon>Eukaryota</taxon>
        <taxon>Viridiplantae</taxon>
        <taxon>Streptophyta</taxon>
        <taxon>Embryophyta</taxon>
        <taxon>Tracheophyta</taxon>
        <taxon>Spermatophyta</taxon>
        <taxon>Magnoliopsida</taxon>
        <taxon>Liliopsida</taxon>
        <taxon>Poales</taxon>
        <taxon>Cyperaceae</taxon>
        <taxon>Cyperoideae</taxon>
        <taxon>Cariceae</taxon>
        <taxon>Carex</taxon>
        <taxon>Carex subgen. Euthyceras</taxon>
    </lineage>
</organism>
<dbReference type="OrthoDB" id="644067at2759"/>
<feature type="compositionally biased region" description="Basic and acidic residues" evidence="8">
    <location>
        <begin position="1"/>
        <end position="13"/>
    </location>
</feature>
<keyword evidence="5" id="KW-0804">Transcription</keyword>
<dbReference type="FunFam" id="1.20.5.170:FF:000036">
    <property type="entry name" value="ABSCISIC ACID-INSENSITIVE 5-like protein 2"/>
    <property type="match status" value="1"/>
</dbReference>
<evidence type="ECO:0000256" key="2">
    <source>
        <dbReference type="ARBA" id="ARBA00022682"/>
    </source>
</evidence>
<feature type="region of interest" description="Disordered" evidence="8">
    <location>
        <begin position="1"/>
        <end position="30"/>
    </location>
</feature>
<dbReference type="SUPFAM" id="SSF57959">
    <property type="entry name" value="Leucine zipper domain"/>
    <property type="match status" value="1"/>
</dbReference>
<dbReference type="EMBL" id="SWLB01000002">
    <property type="protein sequence ID" value="KAF3341110.1"/>
    <property type="molecule type" value="Genomic_DNA"/>
</dbReference>
<dbReference type="SMART" id="SM00338">
    <property type="entry name" value="BRLZ"/>
    <property type="match status" value="1"/>
</dbReference>
<keyword evidence="3" id="KW-0805">Transcription regulation</keyword>
<dbReference type="GO" id="GO:0003677">
    <property type="term" value="F:DNA binding"/>
    <property type="evidence" value="ECO:0007669"/>
    <property type="project" value="UniProtKB-KW"/>
</dbReference>
<evidence type="ECO:0000256" key="1">
    <source>
        <dbReference type="ARBA" id="ARBA00004123"/>
    </source>
</evidence>
<dbReference type="Gene3D" id="1.20.5.170">
    <property type="match status" value="1"/>
</dbReference>
<evidence type="ECO:0000256" key="4">
    <source>
        <dbReference type="ARBA" id="ARBA00023125"/>
    </source>
</evidence>
<comment type="subcellular location">
    <subcellularLocation>
        <location evidence="1">Nucleus</location>
    </subcellularLocation>
</comment>
<dbReference type="InterPro" id="IPR043452">
    <property type="entry name" value="BZIP46-like"/>
</dbReference>
<feature type="coiled-coil region" evidence="7">
    <location>
        <begin position="308"/>
        <end position="342"/>
    </location>
</feature>
<evidence type="ECO:0000256" key="7">
    <source>
        <dbReference type="SAM" id="Coils"/>
    </source>
</evidence>
<reference evidence="10" key="1">
    <citation type="submission" date="2020-01" db="EMBL/GenBank/DDBJ databases">
        <title>Genome sequence of Kobresia littledalei, the first chromosome-level genome in the family Cyperaceae.</title>
        <authorList>
            <person name="Qu G."/>
        </authorList>
    </citation>
    <scope>NUCLEOTIDE SEQUENCE</scope>
    <source>
        <strain evidence="10">C.B.Clarke</strain>
        <tissue evidence="10">Leaf</tissue>
    </source>
</reference>
<evidence type="ECO:0000256" key="3">
    <source>
        <dbReference type="ARBA" id="ARBA00023015"/>
    </source>
</evidence>
<dbReference type="GO" id="GO:0009738">
    <property type="term" value="P:abscisic acid-activated signaling pathway"/>
    <property type="evidence" value="ECO:0007669"/>
    <property type="project" value="UniProtKB-KW"/>
</dbReference>
<evidence type="ECO:0000256" key="6">
    <source>
        <dbReference type="ARBA" id="ARBA00023242"/>
    </source>
</evidence>
<sequence>MASLSDSRHHASDETEVTSQHHNLDQGQYSDKDFSSVGCPLARIYSLTLDEVQNTVCEPGRNFGSMNMDEFLTNIWNAEEGQALGQATSATASSSGGDAISNGGVVPTLQRQGSLTVPPPLSRKTVEEVWTEIHRAQGGGPLTPRGTHQQAVNGGASGRQPTFGEMTLEDFLIKAGVVREPTVSVRVAPPQFGQMTSTVYSIGAEMGGSMYGAPMMGGANMNMNMSMNGGMMHGMMVGPVGSPGTPDGMGDDVTGGYDRVNGRKRSAGAAGMGEEGLVVEKGVQRRQRRMIKNRESAARSRARKQAYTVELEAELTLLKEENERLKEEEKKVLELKRQMLLEAITEQAYVHAQKAKGSLRRSFTCTW</sequence>